<dbReference type="Gene3D" id="1.20.140.10">
    <property type="entry name" value="Butyryl-CoA Dehydrogenase, subunit A, domain 3"/>
    <property type="match status" value="1"/>
</dbReference>
<protein>
    <recommendedName>
        <fullName evidence="3">nitrite reductase (cytochrome; ammonia-forming)</fullName>
        <ecNumber evidence="3">1.7.2.2</ecNumber>
    </recommendedName>
</protein>
<keyword evidence="7" id="KW-0106">Calcium</keyword>
<dbReference type="GO" id="GO:0046872">
    <property type="term" value="F:metal ion binding"/>
    <property type="evidence" value="ECO:0007669"/>
    <property type="project" value="UniProtKB-KW"/>
</dbReference>
<evidence type="ECO:0000256" key="5">
    <source>
        <dbReference type="ARBA" id="ARBA00022723"/>
    </source>
</evidence>
<evidence type="ECO:0000313" key="12">
    <source>
        <dbReference type="Proteomes" id="UP000254346"/>
    </source>
</evidence>
<dbReference type="InterPro" id="IPR003321">
    <property type="entry name" value="Cyt_c552"/>
</dbReference>
<accession>A0A379VXR6</accession>
<keyword evidence="4" id="KW-0349">Heme</keyword>
<dbReference type="InterPro" id="IPR036280">
    <property type="entry name" value="Multihaem_cyt_sf"/>
</dbReference>
<keyword evidence="8 11" id="KW-0560">Oxidoreductase</keyword>
<proteinExistence type="inferred from homology"/>
<dbReference type="SUPFAM" id="SSF48695">
    <property type="entry name" value="Multiheme cytochromes"/>
    <property type="match status" value="1"/>
</dbReference>
<comment type="subcellular location">
    <subcellularLocation>
        <location evidence="1">Cell envelope</location>
    </subcellularLocation>
</comment>
<dbReference type="Proteomes" id="UP000254346">
    <property type="component" value="Unassembled WGS sequence"/>
</dbReference>
<evidence type="ECO:0000256" key="3">
    <source>
        <dbReference type="ARBA" id="ARBA00011887"/>
    </source>
</evidence>
<keyword evidence="9" id="KW-0408">Iron</keyword>
<evidence type="ECO:0000256" key="2">
    <source>
        <dbReference type="ARBA" id="ARBA00009288"/>
    </source>
</evidence>
<evidence type="ECO:0000256" key="1">
    <source>
        <dbReference type="ARBA" id="ARBA00004196"/>
    </source>
</evidence>
<dbReference type="EC" id="1.7.2.2" evidence="3"/>
<comment type="catalytic activity">
    <reaction evidence="10">
        <text>6 Fe(III)-[cytochrome c] + NH4(+) + 2 H2O = 6 Fe(II)-[cytochrome c] + nitrite + 8 H(+)</text>
        <dbReference type="Rhea" id="RHEA:13089"/>
        <dbReference type="Rhea" id="RHEA-COMP:10350"/>
        <dbReference type="Rhea" id="RHEA-COMP:14399"/>
        <dbReference type="ChEBI" id="CHEBI:15377"/>
        <dbReference type="ChEBI" id="CHEBI:15378"/>
        <dbReference type="ChEBI" id="CHEBI:16301"/>
        <dbReference type="ChEBI" id="CHEBI:28938"/>
        <dbReference type="ChEBI" id="CHEBI:29033"/>
        <dbReference type="ChEBI" id="CHEBI:29034"/>
        <dbReference type="EC" id="1.7.2.2"/>
    </reaction>
</comment>
<evidence type="ECO:0000256" key="10">
    <source>
        <dbReference type="ARBA" id="ARBA00049131"/>
    </source>
</evidence>
<evidence type="ECO:0000256" key="9">
    <source>
        <dbReference type="ARBA" id="ARBA00023004"/>
    </source>
</evidence>
<organism evidence="11 12">
    <name type="scientific">Salmonella enterica I</name>
    <dbReference type="NCBI Taxonomy" id="59201"/>
    <lineage>
        <taxon>Bacteria</taxon>
        <taxon>Pseudomonadati</taxon>
        <taxon>Pseudomonadota</taxon>
        <taxon>Gammaproteobacteria</taxon>
        <taxon>Enterobacterales</taxon>
        <taxon>Enterobacteriaceae</taxon>
        <taxon>Salmonella</taxon>
    </lineage>
</organism>
<dbReference type="Gene3D" id="1.10.1130.10">
    <property type="entry name" value="Flavocytochrome C3, Chain A"/>
    <property type="match status" value="1"/>
</dbReference>
<evidence type="ECO:0000256" key="7">
    <source>
        <dbReference type="ARBA" id="ARBA00022837"/>
    </source>
</evidence>
<keyword evidence="6" id="KW-0732">Signal</keyword>
<gene>
    <name evidence="11" type="primary">nrfA_2</name>
    <name evidence="11" type="ORF">NCTC8256_05695</name>
</gene>
<keyword evidence="5" id="KW-0479">Metal-binding</keyword>
<dbReference type="GO" id="GO:0030288">
    <property type="term" value="C:outer membrane-bounded periplasmic space"/>
    <property type="evidence" value="ECO:0007669"/>
    <property type="project" value="TreeGrafter"/>
</dbReference>
<dbReference type="GO" id="GO:0042279">
    <property type="term" value="F:nitrite reductase (cytochrome, ammonia-forming) activity"/>
    <property type="evidence" value="ECO:0007669"/>
    <property type="project" value="UniProtKB-EC"/>
</dbReference>
<evidence type="ECO:0000256" key="8">
    <source>
        <dbReference type="ARBA" id="ARBA00023002"/>
    </source>
</evidence>
<evidence type="ECO:0000313" key="11">
    <source>
        <dbReference type="EMBL" id="SUH11642.1"/>
    </source>
</evidence>
<name>A0A379VXR6_SALET</name>
<comment type="similarity">
    <text evidence="2">Belongs to the cytochrome c-552 family.</text>
</comment>
<dbReference type="GO" id="GO:0019645">
    <property type="term" value="P:anaerobic electron transport chain"/>
    <property type="evidence" value="ECO:0007669"/>
    <property type="project" value="TreeGrafter"/>
</dbReference>
<sequence>MTVKTKPLSSRGDEGMKVENMEQYYDTIAFSDWTNSLSKTPMLKAQHPEYETWSAGIHGRNNVTCIDCHMPKVQNAEGKLYTDHKIGNPFDNFAQTCANCHTQDKASLQKVVAGA</sequence>
<dbReference type="EMBL" id="UGXR01000001">
    <property type="protein sequence ID" value="SUH11642.1"/>
    <property type="molecule type" value="Genomic_DNA"/>
</dbReference>
<dbReference type="GO" id="GO:0020037">
    <property type="term" value="F:heme binding"/>
    <property type="evidence" value="ECO:0007669"/>
    <property type="project" value="TreeGrafter"/>
</dbReference>
<evidence type="ECO:0000256" key="4">
    <source>
        <dbReference type="ARBA" id="ARBA00022617"/>
    </source>
</evidence>
<reference evidence="11 12" key="1">
    <citation type="submission" date="2018-06" db="EMBL/GenBank/DDBJ databases">
        <authorList>
            <consortium name="Pathogen Informatics"/>
            <person name="Doyle S."/>
        </authorList>
    </citation>
    <scope>NUCLEOTIDE SEQUENCE [LARGE SCALE GENOMIC DNA]</scope>
    <source>
        <strain evidence="11 12">NCTC8256</strain>
    </source>
</reference>
<dbReference type="AlphaFoldDB" id="A0A379VXR6"/>
<dbReference type="PANTHER" id="PTHR30633">
    <property type="entry name" value="CYTOCHROME C-552 RESPIRATORY NITRITE REDUCTASE"/>
    <property type="match status" value="1"/>
</dbReference>
<dbReference type="PANTHER" id="PTHR30633:SF0">
    <property type="entry name" value="CYTOCHROME C-552"/>
    <property type="match status" value="1"/>
</dbReference>
<evidence type="ECO:0000256" key="6">
    <source>
        <dbReference type="ARBA" id="ARBA00022729"/>
    </source>
</evidence>
<dbReference type="Pfam" id="PF02335">
    <property type="entry name" value="Cytochrom_C552"/>
    <property type="match status" value="1"/>
</dbReference>